<name>A0A7W7PF47_STRNE</name>
<evidence type="ECO:0000256" key="2">
    <source>
        <dbReference type="SAM" id="MobiDB-lite"/>
    </source>
</evidence>
<gene>
    <name evidence="3" type="ORF">FHS38_003698</name>
</gene>
<dbReference type="Proteomes" id="UP000556436">
    <property type="component" value="Unassembled WGS sequence"/>
</dbReference>
<keyword evidence="4" id="KW-1185">Reference proteome</keyword>
<protein>
    <submittedName>
        <fullName evidence="3">V8-like Glu-specific endopeptidase</fullName>
    </submittedName>
</protein>
<accession>A0A7W7PF47</accession>
<proteinExistence type="predicted"/>
<feature type="compositionally biased region" description="Low complexity" evidence="2">
    <location>
        <begin position="82"/>
        <end position="92"/>
    </location>
</feature>
<dbReference type="Pfam" id="PF13365">
    <property type="entry name" value="Trypsin_2"/>
    <property type="match status" value="1"/>
</dbReference>
<dbReference type="AlphaFoldDB" id="A0A7W7PF47"/>
<keyword evidence="1" id="KW-0732">Signal</keyword>
<comment type="caution">
    <text evidence="3">The sequence shown here is derived from an EMBL/GenBank/DDBJ whole genome shotgun (WGS) entry which is preliminary data.</text>
</comment>
<feature type="region of interest" description="Disordered" evidence="2">
    <location>
        <begin position="42"/>
        <end position="128"/>
    </location>
</feature>
<dbReference type="EMBL" id="JACHJG010000007">
    <property type="protein sequence ID" value="MBB4887644.1"/>
    <property type="molecule type" value="Genomic_DNA"/>
</dbReference>
<dbReference type="InterPro" id="IPR050966">
    <property type="entry name" value="Glutamyl_endopeptidase"/>
</dbReference>
<reference evidence="3 4" key="1">
    <citation type="submission" date="2020-08" db="EMBL/GenBank/DDBJ databases">
        <title>Genomic Encyclopedia of Type Strains, Phase III (KMG-III): the genomes of soil and plant-associated and newly described type strains.</title>
        <authorList>
            <person name="Whitman W."/>
        </authorList>
    </citation>
    <scope>NUCLEOTIDE SEQUENCE [LARGE SCALE GENOMIC DNA]</scope>
    <source>
        <strain evidence="3 4">CECT 3265</strain>
    </source>
</reference>
<evidence type="ECO:0000313" key="3">
    <source>
        <dbReference type="EMBL" id="MBB4887644.1"/>
    </source>
</evidence>
<feature type="compositionally biased region" description="Basic and acidic residues" evidence="2">
    <location>
        <begin position="48"/>
        <end position="61"/>
    </location>
</feature>
<organism evidence="3 4">
    <name type="scientific">Streptomyces netropsis</name>
    <name type="common">Streptoverticillium netropsis</name>
    <dbReference type="NCBI Taxonomy" id="55404"/>
    <lineage>
        <taxon>Bacteria</taxon>
        <taxon>Bacillati</taxon>
        <taxon>Actinomycetota</taxon>
        <taxon>Actinomycetes</taxon>
        <taxon>Kitasatosporales</taxon>
        <taxon>Streptomycetaceae</taxon>
        <taxon>Streptomyces</taxon>
    </lineage>
</organism>
<dbReference type="InterPro" id="IPR009003">
    <property type="entry name" value="Peptidase_S1_PA"/>
</dbReference>
<dbReference type="PANTHER" id="PTHR15462">
    <property type="entry name" value="SERINE PROTEASE"/>
    <property type="match status" value="1"/>
</dbReference>
<dbReference type="RefSeq" id="WP_184734652.1">
    <property type="nucleotide sequence ID" value="NZ_BMRW01000009.1"/>
</dbReference>
<evidence type="ECO:0000313" key="4">
    <source>
        <dbReference type="Proteomes" id="UP000556436"/>
    </source>
</evidence>
<evidence type="ECO:0000256" key="1">
    <source>
        <dbReference type="ARBA" id="ARBA00022729"/>
    </source>
</evidence>
<dbReference type="Gene3D" id="2.40.10.10">
    <property type="entry name" value="Trypsin-like serine proteases"/>
    <property type="match status" value="2"/>
</dbReference>
<dbReference type="InterPro" id="IPR043504">
    <property type="entry name" value="Peptidase_S1_PA_chymotrypsin"/>
</dbReference>
<dbReference type="SUPFAM" id="SSF50494">
    <property type="entry name" value="Trypsin-like serine proteases"/>
    <property type="match status" value="1"/>
</dbReference>
<sequence length="314" mass="32913">MRLKATDRGYASGPAGIAALIAAVLALTVIGLLMASRGQASDAPLAKGDADGHYDEPKALGDESAEAMRSVVRTPRKPPASAPAAVGSGSDPLPASKPLEARESDPSPAVGPLFYTGEGEPDHSCSASVVHSPRGDLIATAAHCVYQREFRTDIAFVPGYHDGQAPYGVWVPTSVDITPEWADSGDQDHDVAFLRVRRVGDDTPIERVTGAERIRFRPEPNRPARVIGYPIGEERPLGCQNITGTHGPTQLRFDCHGLPNGTSGGPILTDVDPATGLGTVNGVLGGFQGGGDDETSYSSYFGDAVEKLYRRATG</sequence>